<dbReference type="EMBL" id="CP002498">
    <property type="protein sequence ID" value="AET37879.1"/>
    <property type="molecule type" value="Genomic_DNA"/>
</dbReference>
<name>G8JNG3_ERECY</name>
<keyword evidence="2" id="KW-1185">Reference proteome</keyword>
<dbReference type="OMA" id="CHIADDE"/>
<protein>
    <recommendedName>
        <fullName evidence="3">DUF2415 domain-containing protein</fullName>
    </recommendedName>
</protein>
<dbReference type="Proteomes" id="UP000006790">
    <property type="component" value="Chromosome 2"/>
</dbReference>
<accession>G8JNG3</accession>
<dbReference type="RefSeq" id="XP_003644696.1">
    <property type="nucleotide sequence ID" value="XM_003644648.1"/>
</dbReference>
<evidence type="ECO:0008006" key="3">
    <source>
        <dbReference type="Google" id="ProtNLM"/>
    </source>
</evidence>
<gene>
    <name evidence="1" type="ordered locus">Ecym_2126</name>
</gene>
<organism evidence="1 2">
    <name type="scientific">Eremothecium cymbalariae (strain CBS 270.75 / DBVPG 7215 / KCTC 17166 / NRRL Y-17582)</name>
    <name type="common">Yeast</name>
    <dbReference type="NCBI Taxonomy" id="931890"/>
    <lineage>
        <taxon>Eukaryota</taxon>
        <taxon>Fungi</taxon>
        <taxon>Dikarya</taxon>
        <taxon>Ascomycota</taxon>
        <taxon>Saccharomycotina</taxon>
        <taxon>Saccharomycetes</taxon>
        <taxon>Saccharomycetales</taxon>
        <taxon>Saccharomycetaceae</taxon>
        <taxon>Eremothecium</taxon>
    </lineage>
</organism>
<proteinExistence type="predicted"/>
<dbReference type="AlphaFoldDB" id="G8JNG3"/>
<dbReference type="KEGG" id="erc:Ecym_2126"/>
<dbReference type="GeneID" id="11471798"/>
<reference evidence="2" key="1">
    <citation type="journal article" date="2012" name="G3 (Bethesda)">
        <title>Pichia sorbitophila, an interspecies yeast hybrid reveals early steps of genome resolution following polyploidization.</title>
        <authorList>
            <person name="Leh Louis V."/>
            <person name="Despons L."/>
            <person name="Friedrich A."/>
            <person name="Martin T."/>
            <person name="Durrens P."/>
            <person name="Casaregola S."/>
            <person name="Neuveglise C."/>
            <person name="Fairhead C."/>
            <person name="Marck C."/>
            <person name="Cruz J.A."/>
            <person name="Straub M.L."/>
            <person name="Kugler V."/>
            <person name="Sacerdot C."/>
            <person name="Uzunov Z."/>
            <person name="Thierry A."/>
            <person name="Weiss S."/>
            <person name="Bleykasten C."/>
            <person name="De Montigny J."/>
            <person name="Jacques N."/>
            <person name="Jung P."/>
            <person name="Lemaire M."/>
            <person name="Mallet S."/>
            <person name="Morel G."/>
            <person name="Richard G.F."/>
            <person name="Sarkar A."/>
            <person name="Savel G."/>
            <person name="Schacherer J."/>
            <person name="Seret M.L."/>
            <person name="Talla E."/>
            <person name="Samson G."/>
            <person name="Jubin C."/>
            <person name="Poulain J."/>
            <person name="Vacherie B."/>
            <person name="Barbe V."/>
            <person name="Pelletier E."/>
            <person name="Sherman D.J."/>
            <person name="Westhof E."/>
            <person name="Weissenbach J."/>
            <person name="Baret P.V."/>
            <person name="Wincker P."/>
            <person name="Gaillardin C."/>
            <person name="Dujon B."/>
            <person name="Souciet J.L."/>
        </authorList>
    </citation>
    <scope>NUCLEOTIDE SEQUENCE [LARGE SCALE GENOMIC DNA]</scope>
    <source>
        <strain evidence="2">CBS 270.75 / DBVPG 7215 / KCTC 17166 / NRRL Y-17582</strain>
    </source>
</reference>
<dbReference type="HOGENOM" id="CLU_762844_0_0_1"/>
<sequence>MNATRNVWSYRGWTLVVYGCNVRVFLQENLVSGWSFSGGKVRCRFTEDKLYMMICFNKQFRLDIFEVDSRSFTSEPFMTVPFAVSNFEVLWGRGTVLVVDGVSGCLHCLDTQSKRNIGSIQINTVSDETIYVVDDCTFQVFVNKFDGNTVTGDLYFNTYLLEVRDGPRIRLKNSIPLQKSLDNHFVTRLGNVFSVISSCSFSNRSMVQIYVDGSQEPFISQEFSRIIIHDACFLGDHWNMVLATNLSSICIYQPLYSEITETVRLSESESEKNDKLNLHRVHNNNISQKNRSQIDQLETKKSQNTATFPHPSTVSQASAKTQQQPVFGDLDIISCQRREQPNSSACSPKLLKVEQHQIYALLPHHPTVIYKWIRDPASTTTISTRKAEHPPRPLRITLPEPLLALLPGERFFTGSDTCYTTR</sequence>
<evidence type="ECO:0000313" key="2">
    <source>
        <dbReference type="Proteomes" id="UP000006790"/>
    </source>
</evidence>
<evidence type="ECO:0000313" key="1">
    <source>
        <dbReference type="EMBL" id="AET37879.1"/>
    </source>
</evidence>
<dbReference type="eggNOG" id="ENOG502SFPM">
    <property type="taxonomic scope" value="Eukaryota"/>
</dbReference>
<dbReference type="OrthoDB" id="4061228at2759"/>
<dbReference type="InParanoid" id="G8JNG3"/>